<dbReference type="KEGG" id="bgok:Pr1d_30660"/>
<reference evidence="2 3" key="1">
    <citation type="submission" date="2019-08" db="EMBL/GenBank/DDBJ databases">
        <title>Deep-cultivation of Planctomycetes and their phenomic and genomic characterization uncovers novel biology.</title>
        <authorList>
            <person name="Wiegand S."/>
            <person name="Jogler M."/>
            <person name="Boedeker C."/>
            <person name="Pinto D."/>
            <person name="Vollmers J."/>
            <person name="Rivas-Marin E."/>
            <person name="Kohn T."/>
            <person name="Peeters S.H."/>
            <person name="Heuer A."/>
            <person name="Rast P."/>
            <person name="Oberbeckmann S."/>
            <person name="Bunk B."/>
            <person name="Jeske O."/>
            <person name="Meyerdierks A."/>
            <person name="Storesund J.E."/>
            <person name="Kallscheuer N."/>
            <person name="Luecker S."/>
            <person name="Lage O.M."/>
            <person name="Pohl T."/>
            <person name="Merkel B.J."/>
            <person name="Hornburger P."/>
            <person name="Mueller R.-W."/>
            <person name="Bruemmer F."/>
            <person name="Labrenz M."/>
            <person name="Spormann A.M."/>
            <person name="Op den Camp H."/>
            <person name="Overmann J."/>
            <person name="Amann R."/>
            <person name="Jetten M.S.M."/>
            <person name="Mascher T."/>
            <person name="Medema M.H."/>
            <person name="Devos D.P."/>
            <person name="Kaster A.-K."/>
            <person name="Ovreas L."/>
            <person name="Rohde M."/>
            <person name="Galperin M.Y."/>
            <person name="Jogler C."/>
        </authorList>
    </citation>
    <scope>NUCLEOTIDE SEQUENCE [LARGE SCALE GENOMIC DNA]</scope>
    <source>
        <strain evidence="2 3">Pr1d</strain>
    </source>
</reference>
<accession>A0A5B9QDP9</accession>
<keyword evidence="3" id="KW-1185">Reference proteome</keyword>
<protein>
    <submittedName>
        <fullName evidence="2">Uncharacterized protein</fullName>
    </submittedName>
</protein>
<dbReference type="InterPro" id="IPR055876">
    <property type="entry name" value="DUF7453"/>
</dbReference>
<evidence type="ECO:0000313" key="2">
    <source>
        <dbReference type="EMBL" id="QEG35760.1"/>
    </source>
</evidence>
<dbReference type="NCBIfam" id="TIGR05002">
    <property type="entry name" value="NxxGxxAF_repeat"/>
    <property type="match status" value="4"/>
</dbReference>
<gene>
    <name evidence="2" type="ORF">Pr1d_30660</name>
</gene>
<feature type="signal peptide" evidence="1">
    <location>
        <begin position="1"/>
        <end position="21"/>
    </location>
</feature>
<keyword evidence="1" id="KW-0732">Signal</keyword>
<dbReference type="RefSeq" id="WP_148074234.1">
    <property type="nucleotide sequence ID" value="NZ_CP042913.1"/>
</dbReference>
<dbReference type="Proteomes" id="UP000323917">
    <property type="component" value="Chromosome"/>
</dbReference>
<feature type="chain" id="PRO_5023112903" evidence="1">
    <location>
        <begin position="22"/>
        <end position="554"/>
    </location>
</feature>
<dbReference type="EMBL" id="CP042913">
    <property type="protein sequence ID" value="QEG35760.1"/>
    <property type="molecule type" value="Genomic_DNA"/>
</dbReference>
<proteinExistence type="predicted"/>
<sequence precursor="true">MSLRTVVALVLTLLTSSCADAMDVRLQTIAATGVYYPEVDATLSRFRMMDIGGPGQMMFHAELQTELDVEQAIFRWDDDALATIVRTGDAVPEGDGKFRQFLRPMQNALGDIAFSAQLTDTPADSGIYLQKAQALHEVVREGEMVSGVTGPAEYYGSWPQLSDAGIIALRSNSISNRIYRGDENGLTIAAPRGLTTPTGGRFNGFFSASNPLINSQGEVAFWTGVDDPGATGVYRTAGSGYVAIATRDNPTSDGRVVQFAHPNAMLPDGRVVVAANYISDPGVSILIGDGVSTTVVAETGDLIPQHGVKLDLGADSGGLLGYITANRSGDVAFAGLLAEGYGDVTSENDLAVIRVVGGEIELLVQEGDAFDNGAMVFRRATSPPAMNDRGSVIFVGELRAGASYVDGLFASVNGAPVELLVATGDSIEVTPGVHKTITELSVFNEVRLNGGDAGWRNTLNEADESYFWAEFADESQALFLVSLDSGVSGDFSGDGVVDGLDFLIWQRDPSIGSLSDWEANYGASATTAAANTVPEPRGMALALVAIFVAVHRRR</sequence>
<dbReference type="PROSITE" id="PS51257">
    <property type="entry name" value="PROKAR_LIPOPROTEIN"/>
    <property type="match status" value="1"/>
</dbReference>
<evidence type="ECO:0000313" key="3">
    <source>
        <dbReference type="Proteomes" id="UP000323917"/>
    </source>
</evidence>
<dbReference type="Pfam" id="PF24251">
    <property type="entry name" value="DUF7453"/>
    <property type="match status" value="2"/>
</dbReference>
<organism evidence="2 3">
    <name type="scientific">Bythopirellula goksoeyrii</name>
    <dbReference type="NCBI Taxonomy" id="1400387"/>
    <lineage>
        <taxon>Bacteria</taxon>
        <taxon>Pseudomonadati</taxon>
        <taxon>Planctomycetota</taxon>
        <taxon>Planctomycetia</taxon>
        <taxon>Pirellulales</taxon>
        <taxon>Lacipirellulaceae</taxon>
        <taxon>Bythopirellula</taxon>
    </lineage>
</organism>
<dbReference type="AlphaFoldDB" id="A0A5B9QDP9"/>
<evidence type="ECO:0000256" key="1">
    <source>
        <dbReference type="SAM" id="SignalP"/>
    </source>
</evidence>
<name>A0A5B9QDP9_9BACT</name>